<dbReference type="RefSeq" id="XP_071915949.1">
    <property type="nucleotide sequence ID" value="XM_072059848.1"/>
</dbReference>
<dbReference type="PRINTS" id="PR00364">
    <property type="entry name" value="DISEASERSIST"/>
</dbReference>
<dbReference type="Pfam" id="PF23598">
    <property type="entry name" value="LRR_14"/>
    <property type="match status" value="1"/>
</dbReference>
<dbReference type="PANTHER" id="PTHR23155">
    <property type="entry name" value="DISEASE RESISTANCE PROTEIN RP"/>
    <property type="match status" value="1"/>
</dbReference>
<keyword evidence="16" id="KW-1185">Reference proteome</keyword>
<keyword evidence="6" id="KW-0381">Hypersensitive response</keyword>
<keyword evidence="10" id="KW-0067">ATP-binding</keyword>
<reference evidence="17 18" key="1">
    <citation type="submission" date="2025-05" db="UniProtKB">
        <authorList>
            <consortium name="RefSeq"/>
        </authorList>
    </citation>
    <scope>IDENTIFICATION</scope>
    <source>
        <tissue evidence="17 18">Leaves</tissue>
    </source>
</reference>
<evidence type="ECO:0000256" key="1">
    <source>
        <dbReference type="ARBA" id="ARBA00002074"/>
    </source>
</evidence>
<dbReference type="SUPFAM" id="SSF52058">
    <property type="entry name" value="L domain-like"/>
    <property type="match status" value="1"/>
</dbReference>
<feature type="domain" description="Disease resistance R13L4/SHOC-2-like LRR" evidence="15">
    <location>
        <begin position="1025"/>
        <end position="1277"/>
    </location>
</feature>
<keyword evidence="7" id="KW-0677">Repeat</keyword>
<dbReference type="InterPro" id="IPR044974">
    <property type="entry name" value="Disease_R_plants"/>
</dbReference>
<evidence type="ECO:0000256" key="10">
    <source>
        <dbReference type="ARBA" id="ARBA00022840"/>
    </source>
</evidence>
<evidence type="ECO:0000313" key="17">
    <source>
        <dbReference type="RefSeq" id="XP_071915949.1"/>
    </source>
</evidence>
<comment type="similarity">
    <text evidence="3">Belongs to the disease resistance NB-LRR family.</text>
</comment>
<evidence type="ECO:0000256" key="4">
    <source>
        <dbReference type="ARBA" id="ARBA00022490"/>
    </source>
</evidence>
<evidence type="ECO:0000259" key="15">
    <source>
        <dbReference type="Pfam" id="PF23598"/>
    </source>
</evidence>
<evidence type="ECO:0000313" key="16">
    <source>
        <dbReference type="Proteomes" id="UP001652660"/>
    </source>
</evidence>
<evidence type="ECO:0000256" key="9">
    <source>
        <dbReference type="ARBA" id="ARBA00022821"/>
    </source>
</evidence>
<dbReference type="PANTHER" id="PTHR23155:SF1152">
    <property type="entry name" value="AAA+ ATPASE DOMAIN-CONTAINING PROTEIN"/>
    <property type="match status" value="1"/>
</dbReference>
<dbReference type="InterPro" id="IPR042197">
    <property type="entry name" value="Apaf_helical"/>
</dbReference>
<name>A0ABM4V8U1_COFAR</name>
<dbReference type="InterPro" id="IPR055414">
    <property type="entry name" value="LRR_R13L4/SHOC2-like"/>
</dbReference>
<feature type="domain" description="NB-ARC" evidence="12">
    <location>
        <begin position="626"/>
        <end position="798"/>
    </location>
</feature>
<proteinExistence type="inferred from homology"/>
<dbReference type="Pfam" id="PF12061">
    <property type="entry name" value="NB-LRR"/>
    <property type="match status" value="1"/>
</dbReference>
<evidence type="ECO:0000256" key="3">
    <source>
        <dbReference type="ARBA" id="ARBA00008894"/>
    </source>
</evidence>
<comment type="subcellular location">
    <subcellularLocation>
        <location evidence="2">Cytoplasm</location>
    </subcellularLocation>
</comment>
<dbReference type="Gene3D" id="1.10.10.10">
    <property type="entry name" value="Winged helix-like DNA-binding domain superfamily/Winged helix DNA-binding domain"/>
    <property type="match status" value="1"/>
</dbReference>
<dbReference type="InterPro" id="IPR032675">
    <property type="entry name" value="LRR_dom_sf"/>
</dbReference>
<evidence type="ECO:0000259" key="13">
    <source>
        <dbReference type="Pfam" id="PF12061"/>
    </source>
</evidence>
<dbReference type="Gene3D" id="3.40.50.300">
    <property type="entry name" value="P-loop containing nucleotide triphosphate hydrolases"/>
    <property type="match status" value="1"/>
</dbReference>
<feature type="region of interest" description="Disordered" evidence="11">
    <location>
        <begin position="1375"/>
        <end position="1405"/>
    </location>
</feature>
<feature type="domain" description="Disease resistance protein winged helix" evidence="14">
    <location>
        <begin position="879"/>
        <end position="948"/>
    </location>
</feature>
<evidence type="ECO:0000256" key="5">
    <source>
        <dbReference type="ARBA" id="ARBA00022614"/>
    </source>
</evidence>
<organism evidence="16 18">
    <name type="scientific">Coffea arabica</name>
    <name type="common">Arabian coffee</name>
    <dbReference type="NCBI Taxonomy" id="13443"/>
    <lineage>
        <taxon>Eukaryota</taxon>
        <taxon>Viridiplantae</taxon>
        <taxon>Streptophyta</taxon>
        <taxon>Embryophyta</taxon>
        <taxon>Tracheophyta</taxon>
        <taxon>Spermatophyta</taxon>
        <taxon>Magnoliopsida</taxon>
        <taxon>eudicotyledons</taxon>
        <taxon>Gunneridae</taxon>
        <taxon>Pentapetalae</taxon>
        <taxon>asterids</taxon>
        <taxon>lamiids</taxon>
        <taxon>Gentianales</taxon>
        <taxon>Rubiaceae</taxon>
        <taxon>Ixoroideae</taxon>
        <taxon>Gardenieae complex</taxon>
        <taxon>Bertiereae - Coffeeae clade</taxon>
        <taxon>Coffeeae</taxon>
        <taxon>Coffea</taxon>
    </lineage>
</organism>
<feature type="region of interest" description="Disordered" evidence="11">
    <location>
        <begin position="1337"/>
        <end position="1362"/>
    </location>
</feature>
<dbReference type="GeneID" id="140011191"/>
<keyword evidence="8" id="KW-0547">Nucleotide-binding</keyword>
<dbReference type="InterPro" id="IPR021929">
    <property type="entry name" value="R1A-like_N"/>
</dbReference>
<protein>
    <submittedName>
        <fullName evidence="17 18">Late blight resistance protein homolog R1B-23 isoform X1</fullName>
    </submittedName>
</protein>
<dbReference type="Gene3D" id="1.20.5.4130">
    <property type="match status" value="1"/>
</dbReference>
<dbReference type="InterPro" id="IPR036388">
    <property type="entry name" value="WH-like_DNA-bd_sf"/>
</dbReference>
<evidence type="ECO:0000259" key="12">
    <source>
        <dbReference type="Pfam" id="PF00931"/>
    </source>
</evidence>
<dbReference type="InterPro" id="IPR027417">
    <property type="entry name" value="P-loop_NTPase"/>
</dbReference>
<evidence type="ECO:0000256" key="6">
    <source>
        <dbReference type="ARBA" id="ARBA00022667"/>
    </source>
</evidence>
<dbReference type="Pfam" id="PF23559">
    <property type="entry name" value="WHD_DRP"/>
    <property type="match status" value="1"/>
</dbReference>
<evidence type="ECO:0000256" key="8">
    <source>
        <dbReference type="ARBA" id="ARBA00022741"/>
    </source>
</evidence>
<dbReference type="InterPro" id="IPR058922">
    <property type="entry name" value="WHD_DRP"/>
</dbReference>
<gene>
    <name evidence="17 18" type="primary">LOC140011191</name>
</gene>
<accession>A0ABM4V8U1</accession>
<keyword evidence="5" id="KW-0433">Leucine-rich repeat</keyword>
<keyword evidence="4" id="KW-0963">Cytoplasm</keyword>
<dbReference type="Pfam" id="PF00931">
    <property type="entry name" value="NB-ARC"/>
    <property type="match status" value="1"/>
</dbReference>
<evidence type="ECO:0000256" key="2">
    <source>
        <dbReference type="ARBA" id="ARBA00004496"/>
    </source>
</evidence>
<evidence type="ECO:0000259" key="14">
    <source>
        <dbReference type="Pfam" id="PF23559"/>
    </source>
</evidence>
<evidence type="ECO:0000313" key="18">
    <source>
        <dbReference type="RefSeq" id="XP_071915950.1"/>
    </source>
</evidence>
<dbReference type="Proteomes" id="UP001652660">
    <property type="component" value="Chromosome 7e"/>
</dbReference>
<dbReference type="RefSeq" id="XP_071915950.1">
    <property type="nucleotide sequence ID" value="XM_072059849.1"/>
</dbReference>
<evidence type="ECO:0000256" key="7">
    <source>
        <dbReference type="ARBA" id="ARBA00022737"/>
    </source>
</evidence>
<dbReference type="Gene3D" id="3.80.10.10">
    <property type="entry name" value="Ribonuclease Inhibitor"/>
    <property type="match status" value="1"/>
</dbReference>
<comment type="function">
    <text evidence="1">Confers resistance to late blight (Phytophthora infestans) races carrying the avirulence gene Avr1. Resistance proteins guard the plant against pathogens that contain an appropriate avirulence protein via an indirect interaction with this avirulence protein. That triggers a defense system including the hypersensitive response, which restricts the pathogen growth.</text>
</comment>
<sequence length="1405" mass="160148">MIMEIPSSSNANCFDFAFYDYLLSHHVSSSTSTSCFDLALDFLAKPETETLFGWHFKNLKMEIPPSSNANCFDFALYDYLQSHHISSSTSTSCFDLALDFLAKPETETLFGWHFKNLKEKVRLMKTCFLYVKKCRRRRNHEALLEHDHEGRCNIMSESLRRSIICFRIQDVAIRMILDLLPAYFQYIQSGYHLDFDIIESAITRSKEKIKLFLETDLKKSCVAIFIDYYSPGDPRLVMDLIMCLLETLDCVLPVGELRDTIRNRLKLLRHLIGFVTMQGLECSQLTDLLTYTVVAAGRLISICLSDYDDEQAVNRMESEIYQLIHEKINLHDLQVRETFVHVLTASKKQPRSSYDLALQKNEDPVVGQFIGSLRDCLMDLLGSYASFQVPVKDQILRLHEEIRCLAILLKQEEKLGDEIKDLIGVVVSDVGILTFSLFVNEIKEGLPEETDLGLFHLHKVLKYMVAEVAHNFPLKSPYSSFNYPRPNELGCMDSFLENLKELARCDEADDSIGFQQDRIQMIQKDLVFLRSFLENIKEQRYQNGKLQAFWSHVMEAAYKAELLIDLALVGDKCEDSLDAVSRDINLLKIEAPEIHNGQTQRVNKTSLHIPSQFTITMHGEDLLGLDDEVETITHRLTRGSKQLDVVPIVGMPGLGKTTLANKVYTASSVRSYFHVRGWCCVSQTYSIRSLLVELLCSIHSKSPNEYLKMDENDLAVKLRQVLLRSRYLLVLDDLWDVEAWNLLEKSLPNDANGSRILFTSRYQDLSLHFKPNSEPHHLRHLTDKESWALLQRKLFGTEDCPPALSEVRSQIAKLCQGLPLAVVLVAGILATTVQDSWEEVTKSLSSILLEDDYCKKTLELSYSHLPDYLKPCLLYFGTFQEDEVINVRRLLRLWISERFVQQTEGKSLEEAAYDYLMALINRSLVMVTRQRTVGGAKTCLLHDLVHEFCVEKAKEESFLYVIHSWKAPLSLIGPSNPHRVCVSNTGELTIWELMLIFPNLCSLILFGQDDIEHEEEDLGILLPKLLRVLDFGNLDFGSFPMEVVLLVHLRYLALKGVTYIPSAIANLSRLETLIVEDPCLGIELPSTIWNIKTLSHLRVLNYDEVWPMGFIFPLGNLEGSPDLDHLDTLDLAIDPSPQSLQKILRKLPSIRRIKCMERPREATRNCNEILEFDGLSQLESLHLFGFCGCGFKFPLNLKKLALSNNGLPWSEISTIGKLPNLEVLKLLDHSFVGEEWVMKEGEFPNLRVLKLLGLEFRNWTAFSDNFSRLEKLVLRSCEELEKVPSCLGECETLEMIEVEGCHASVVDSVKQIQQEQMDMGNVALKIEIDNYDDTIFSPEAESTPSEAEEISSEGESISSHHTIDNCESECTAGFHSSAAGQTRGRESGRCSKLTKKKPMRARSRV</sequence>
<dbReference type="SUPFAM" id="SSF52540">
    <property type="entry name" value="P-loop containing nucleoside triphosphate hydrolases"/>
    <property type="match status" value="1"/>
</dbReference>
<evidence type="ECO:0000256" key="11">
    <source>
        <dbReference type="SAM" id="MobiDB-lite"/>
    </source>
</evidence>
<feature type="compositionally biased region" description="Basic residues" evidence="11">
    <location>
        <begin position="1392"/>
        <end position="1405"/>
    </location>
</feature>
<dbReference type="InterPro" id="IPR002182">
    <property type="entry name" value="NB-ARC"/>
</dbReference>
<feature type="domain" description="Late blight resistance protein R1A-like N-terminal" evidence="13">
    <location>
        <begin position="260"/>
        <end position="444"/>
    </location>
</feature>
<dbReference type="Gene3D" id="1.10.8.430">
    <property type="entry name" value="Helical domain of apoptotic protease-activating factors"/>
    <property type="match status" value="1"/>
</dbReference>
<keyword evidence="9" id="KW-0611">Plant defense</keyword>